<keyword evidence="1" id="KW-0695">RNA-directed DNA polymerase</keyword>
<proteinExistence type="predicted"/>
<dbReference type="AlphaFoldDB" id="Q94825"/>
<keyword evidence="1" id="KW-0808">Transferase</keyword>
<sequence length="196" mass="23492">MQYLQKQSDPFTKPQFYFDGARILDGLALFYHKKINIDENFKDSLELIYNTNDEKLKDIKNIQIFKEEIGTDFIEKQMFRQFTDNNIVGENEIKNIFQKNLYTDIQKQNNLLASIFLYFIHKFYYDDENSDDINNIKNFKNSKDMIQIYKNMKTNGLPYTKFINKIKSVYTDIHNLLVEILQLKYGQQANIAFYGY</sequence>
<dbReference type="EMBL" id="X59950">
    <property type="protein sequence ID" value="CAA42575.1"/>
    <property type="molecule type" value="Genomic_DNA"/>
</dbReference>
<organism evidence="1">
    <name type="scientific">Tetrahymena thermophila</name>
    <dbReference type="NCBI Taxonomy" id="5911"/>
    <lineage>
        <taxon>Eukaryota</taxon>
        <taxon>Sar</taxon>
        <taxon>Alveolata</taxon>
        <taxon>Ciliophora</taxon>
        <taxon>Intramacronucleata</taxon>
        <taxon>Oligohymenophorea</taxon>
        <taxon>Hymenostomatida</taxon>
        <taxon>Tetrahymenina</taxon>
        <taxon>Tetrahymenidae</taxon>
        <taxon>Tetrahymena</taxon>
    </lineage>
</organism>
<reference evidence="1" key="1">
    <citation type="submission" date="1991-06" db="EMBL/GenBank/DDBJ databases">
        <authorList>
            <person name="Wyman C.L."/>
        </authorList>
    </citation>
    <scope>NUCLEOTIDE SEQUENCE</scope>
    <source>
        <strain evidence="1">SB2046</strain>
    </source>
</reference>
<evidence type="ECO:0000313" key="1">
    <source>
        <dbReference type="EMBL" id="CAA42575.1"/>
    </source>
</evidence>
<accession>Q94825</accession>
<keyword evidence="1" id="KW-0548">Nucleotidyltransferase</keyword>
<reference evidence="1" key="2">
    <citation type="journal article" name="Nucleic Acids Res.">
        <title>A family of retroelements confined to the germline genome of the ciliate Tetraymena thermophila.</title>
        <authorList>
            <person name="Wyman C.L."/>
            <person name="Blackburn E.H."/>
        </authorList>
    </citation>
    <scope>NUCLEOTIDE SEQUENCE</scope>
    <source>
        <strain evidence="1">SB2046</strain>
    </source>
</reference>
<dbReference type="GO" id="GO:0003964">
    <property type="term" value="F:RNA-directed DNA polymerase activity"/>
    <property type="evidence" value="ECO:0007669"/>
    <property type="project" value="UniProtKB-KW"/>
</dbReference>
<name>Q94825_TETTH</name>
<protein>
    <submittedName>
        <fullName evidence="1">Reverse transcriptase-like protein</fullName>
    </submittedName>
</protein>